<protein>
    <submittedName>
        <fullName evidence="2">Uncharacterized LOC109881225</fullName>
    </submittedName>
</protein>
<reference evidence="2" key="1">
    <citation type="submission" date="2025-08" db="UniProtKB">
        <authorList>
            <consortium name="Ensembl"/>
        </authorList>
    </citation>
    <scope>IDENTIFICATION</scope>
</reference>
<reference evidence="2" key="2">
    <citation type="submission" date="2025-09" db="UniProtKB">
        <authorList>
            <consortium name="Ensembl"/>
        </authorList>
    </citation>
    <scope>IDENTIFICATION</scope>
</reference>
<organism evidence="2 3">
    <name type="scientific">Oncorhynchus kisutch</name>
    <name type="common">Coho salmon</name>
    <name type="synonym">Salmo kisutch</name>
    <dbReference type="NCBI Taxonomy" id="8019"/>
    <lineage>
        <taxon>Eukaryota</taxon>
        <taxon>Metazoa</taxon>
        <taxon>Chordata</taxon>
        <taxon>Craniata</taxon>
        <taxon>Vertebrata</taxon>
        <taxon>Euteleostomi</taxon>
        <taxon>Actinopterygii</taxon>
        <taxon>Neopterygii</taxon>
        <taxon>Teleostei</taxon>
        <taxon>Protacanthopterygii</taxon>
        <taxon>Salmoniformes</taxon>
        <taxon>Salmonidae</taxon>
        <taxon>Salmoninae</taxon>
        <taxon>Oncorhynchus</taxon>
    </lineage>
</organism>
<sequence length="150" mass="17053">MKTLALLFSFAFVLVFTAPTKTPDEIHLLQRIMKEANKTLKEGPEALLNHLVPAEFNQDRCKLHGPKDFCIAETILSNINKTQYGTSDNNVETISRVLEQYNKLHPSNCTMKKNGDEEQLRALLMNLYNCAQAIYSRPHSVTHHKTTPTL</sequence>
<keyword evidence="3" id="KW-1185">Reference proteome</keyword>
<gene>
    <name evidence="2" type="primary">LOC109881225</name>
</gene>
<dbReference type="GeneID" id="109881225"/>
<name>A0A8C7DH11_ONCKI</name>
<dbReference type="GeneTree" id="ENSGT00940000178948"/>
<dbReference type="Proteomes" id="UP000694557">
    <property type="component" value="Unassembled WGS sequence"/>
</dbReference>
<feature type="signal peptide" evidence="1">
    <location>
        <begin position="1"/>
        <end position="17"/>
    </location>
</feature>
<evidence type="ECO:0000256" key="1">
    <source>
        <dbReference type="SAM" id="SignalP"/>
    </source>
</evidence>
<dbReference type="Ensembl" id="ENSOKIT00005015054.1">
    <property type="protein sequence ID" value="ENSOKIP00005014139.1"/>
    <property type="gene ID" value="ENSOKIG00005006387.1"/>
</dbReference>
<evidence type="ECO:0000313" key="3">
    <source>
        <dbReference type="Proteomes" id="UP000694557"/>
    </source>
</evidence>
<dbReference type="AlphaFoldDB" id="A0A8C7DH11"/>
<dbReference type="RefSeq" id="XP_020328965.1">
    <property type="nucleotide sequence ID" value="XM_020473376.2"/>
</dbReference>
<dbReference type="KEGG" id="oki:109881225"/>
<evidence type="ECO:0000313" key="2">
    <source>
        <dbReference type="Ensembl" id="ENSOKIP00005014139.1"/>
    </source>
</evidence>
<proteinExistence type="predicted"/>
<feature type="chain" id="PRO_5033982600" evidence="1">
    <location>
        <begin position="18"/>
        <end position="150"/>
    </location>
</feature>
<accession>A0A8C7DH11</accession>
<keyword evidence="1" id="KW-0732">Signal</keyword>